<comment type="caution">
    <text evidence="6">The sequence shown here is derived from an EMBL/GenBank/DDBJ whole genome shotgun (WGS) entry which is preliminary data.</text>
</comment>
<dbReference type="PANTHER" id="PTHR42939:SF1">
    <property type="entry name" value="ABC TRANSPORTER ATP-BINDING PROTEIN ALBC-RELATED"/>
    <property type="match status" value="1"/>
</dbReference>
<dbReference type="GO" id="GO:0005524">
    <property type="term" value="F:ATP binding"/>
    <property type="evidence" value="ECO:0007669"/>
    <property type="project" value="UniProtKB-KW"/>
</dbReference>
<feature type="transmembrane region" description="Helical" evidence="4">
    <location>
        <begin position="233"/>
        <end position="249"/>
    </location>
</feature>
<evidence type="ECO:0000256" key="2">
    <source>
        <dbReference type="ARBA" id="ARBA00022741"/>
    </source>
</evidence>
<proteinExistence type="predicted"/>
<keyword evidence="4" id="KW-0812">Transmembrane</keyword>
<reference evidence="6" key="1">
    <citation type="submission" date="2021-06" db="EMBL/GenBank/DDBJ databases">
        <authorList>
            <person name="Kallberg Y."/>
            <person name="Tangrot J."/>
            <person name="Rosling A."/>
        </authorList>
    </citation>
    <scope>NUCLEOTIDE SEQUENCE</scope>
    <source>
        <strain evidence="6">MT106</strain>
    </source>
</reference>
<dbReference type="PROSITE" id="PS50893">
    <property type="entry name" value="ABC_TRANSPORTER_2"/>
    <property type="match status" value="1"/>
</dbReference>
<evidence type="ECO:0000256" key="1">
    <source>
        <dbReference type="ARBA" id="ARBA00022448"/>
    </source>
</evidence>
<organism evidence="6 7">
    <name type="scientific">Ambispora gerdemannii</name>
    <dbReference type="NCBI Taxonomy" id="144530"/>
    <lineage>
        <taxon>Eukaryota</taxon>
        <taxon>Fungi</taxon>
        <taxon>Fungi incertae sedis</taxon>
        <taxon>Mucoromycota</taxon>
        <taxon>Glomeromycotina</taxon>
        <taxon>Glomeromycetes</taxon>
        <taxon>Archaeosporales</taxon>
        <taxon>Ambisporaceae</taxon>
        <taxon>Ambispora</taxon>
    </lineage>
</organism>
<keyword evidence="1" id="KW-0813">Transport</keyword>
<keyword evidence="2" id="KW-0547">Nucleotide-binding</keyword>
<evidence type="ECO:0000313" key="6">
    <source>
        <dbReference type="EMBL" id="CAG8455821.1"/>
    </source>
</evidence>
<dbReference type="Proteomes" id="UP000789831">
    <property type="component" value="Unassembled WGS sequence"/>
</dbReference>
<keyword evidence="3" id="KW-0067">ATP-binding</keyword>
<dbReference type="SMART" id="SM00382">
    <property type="entry name" value="AAA"/>
    <property type="match status" value="1"/>
</dbReference>
<dbReference type="AlphaFoldDB" id="A0A9N8YVU5"/>
<protein>
    <submittedName>
        <fullName evidence="6">2003_t:CDS:1</fullName>
    </submittedName>
</protein>
<dbReference type="PANTHER" id="PTHR42939">
    <property type="entry name" value="ABC TRANSPORTER ATP-BINDING PROTEIN ALBC-RELATED"/>
    <property type="match status" value="1"/>
</dbReference>
<sequence>MAEKVIEVKQISKRYGDKIVLKNVSFSVRRGTIHGFIGPNGAGKTTTLSILTRLVLPTHGEVYIDNKSVNREPSFNQRLGFIPAEPKFPSLTVENYILDCGYLRDIPKEQVLRKLASSPLSQFRHQNCHSLSTGWKKILQVFTLSLYRPKILLLDEPFNGLDPSFRQDLFNNLKNIKEQGGTILMSTHILSDLQKLADDITMIKRGKIVYTGTKTADIEQTYEDYFIEKGKKIIFLVGVVWFIIPYLAYRGSAKLFENKTREMAENPSLSAEEKRRLQESARNQLKEYNFREFNRLGFGTDESQIFAILWKINRRVLAENIKLLAEKKEAGASQEELENLKGIISEQEAFDKFKLFGVDILLFNADNSFFFNQDEEYNTGKKY</sequence>
<dbReference type="OrthoDB" id="2417983at2759"/>
<evidence type="ECO:0000256" key="4">
    <source>
        <dbReference type="SAM" id="Phobius"/>
    </source>
</evidence>
<keyword evidence="4" id="KW-1133">Transmembrane helix</keyword>
<gene>
    <name evidence="6" type="ORF">AGERDE_LOCUS1989</name>
</gene>
<dbReference type="Gene3D" id="3.40.50.300">
    <property type="entry name" value="P-loop containing nucleotide triphosphate hydrolases"/>
    <property type="match status" value="1"/>
</dbReference>
<dbReference type="SUPFAM" id="SSF52540">
    <property type="entry name" value="P-loop containing nucleoside triphosphate hydrolases"/>
    <property type="match status" value="1"/>
</dbReference>
<dbReference type="Pfam" id="PF00005">
    <property type="entry name" value="ABC_tran"/>
    <property type="match status" value="1"/>
</dbReference>
<evidence type="ECO:0000313" key="7">
    <source>
        <dbReference type="Proteomes" id="UP000789831"/>
    </source>
</evidence>
<accession>A0A9N8YVU5</accession>
<name>A0A9N8YVU5_9GLOM</name>
<dbReference type="GO" id="GO:0016887">
    <property type="term" value="F:ATP hydrolysis activity"/>
    <property type="evidence" value="ECO:0007669"/>
    <property type="project" value="InterPro"/>
</dbReference>
<evidence type="ECO:0000256" key="3">
    <source>
        <dbReference type="ARBA" id="ARBA00022840"/>
    </source>
</evidence>
<keyword evidence="7" id="KW-1185">Reference proteome</keyword>
<dbReference type="InterPro" id="IPR051782">
    <property type="entry name" value="ABC_Transporter_VariousFunc"/>
</dbReference>
<evidence type="ECO:0000259" key="5">
    <source>
        <dbReference type="PROSITE" id="PS50893"/>
    </source>
</evidence>
<dbReference type="EMBL" id="CAJVPL010000153">
    <property type="protein sequence ID" value="CAG8455821.1"/>
    <property type="molecule type" value="Genomic_DNA"/>
</dbReference>
<dbReference type="InterPro" id="IPR003593">
    <property type="entry name" value="AAA+_ATPase"/>
</dbReference>
<keyword evidence="4" id="KW-0472">Membrane</keyword>
<dbReference type="CDD" id="cd03230">
    <property type="entry name" value="ABC_DR_subfamily_A"/>
    <property type="match status" value="1"/>
</dbReference>
<dbReference type="InterPro" id="IPR003439">
    <property type="entry name" value="ABC_transporter-like_ATP-bd"/>
</dbReference>
<feature type="domain" description="ABC transporter" evidence="5">
    <location>
        <begin position="6"/>
        <end position="230"/>
    </location>
</feature>
<dbReference type="InterPro" id="IPR027417">
    <property type="entry name" value="P-loop_NTPase"/>
</dbReference>